<dbReference type="InterPro" id="IPR000014">
    <property type="entry name" value="PAS"/>
</dbReference>
<dbReference type="Gene3D" id="3.30.450.20">
    <property type="entry name" value="PAS domain"/>
    <property type="match status" value="5"/>
</dbReference>
<dbReference type="InterPro" id="IPR036388">
    <property type="entry name" value="WH-like_DNA-bd_sf"/>
</dbReference>
<dbReference type="Gene3D" id="1.10.10.10">
    <property type="entry name" value="Winged helix-like DNA-binding domain superfamily/Winged helix DNA-binding domain"/>
    <property type="match status" value="1"/>
</dbReference>
<dbReference type="Proteomes" id="UP000199126">
    <property type="component" value="Unassembled WGS sequence"/>
</dbReference>
<dbReference type="SMART" id="SM00091">
    <property type="entry name" value="PAS"/>
    <property type="match status" value="5"/>
</dbReference>
<feature type="domain" description="PAC" evidence="4">
    <location>
        <begin position="735"/>
        <end position="786"/>
    </location>
</feature>
<feature type="domain" description="PAC" evidence="4">
    <location>
        <begin position="215"/>
        <end position="266"/>
    </location>
</feature>
<evidence type="ECO:0000313" key="5">
    <source>
        <dbReference type="EMBL" id="SEP22655.1"/>
    </source>
</evidence>
<evidence type="ECO:0000259" key="4">
    <source>
        <dbReference type="PROSITE" id="PS50113"/>
    </source>
</evidence>
<keyword evidence="2" id="KW-0804">Transcription</keyword>
<dbReference type="InterPro" id="IPR035965">
    <property type="entry name" value="PAS-like_dom_sf"/>
</dbReference>
<dbReference type="InterPro" id="IPR000700">
    <property type="entry name" value="PAS-assoc_C"/>
</dbReference>
<dbReference type="Pfam" id="PF13185">
    <property type="entry name" value="GAF_2"/>
    <property type="match status" value="2"/>
</dbReference>
<dbReference type="CDD" id="cd00130">
    <property type="entry name" value="PAS"/>
    <property type="match status" value="5"/>
</dbReference>
<evidence type="ECO:0000256" key="1">
    <source>
        <dbReference type="ARBA" id="ARBA00023015"/>
    </source>
</evidence>
<dbReference type="Pfam" id="PF00989">
    <property type="entry name" value="PAS"/>
    <property type="match status" value="2"/>
</dbReference>
<feature type="domain" description="PAC" evidence="4">
    <location>
        <begin position="447"/>
        <end position="497"/>
    </location>
</feature>
<evidence type="ECO:0000313" key="6">
    <source>
        <dbReference type="Proteomes" id="UP000199126"/>
    </source>
</evidence>
<dbReference type="InterPro" id="IPR007050">
    <property type="entry name" value="HTH_bacterioopsin"/>
</dbReference>
<accession>A0A1H8W4T4</accession>
<dbReference type="InterPro" id="IPR029016">
    <property type="entry name" value="GAF-like_dom_sf"/>
</dbReference>
<dbReference type="PROSITE" id="PS50113">
    <property type="entry name" value="PAC"/>
    <property type="match status" value="3"/>
</dbReference>
<keyword evidence="1" id="KW-0805">Transcription regulation</keyword>
<dbReference type="SUPFAM" id="SSF55785">
    <property type="entry name" value="PYP-like sensor domain (PAS domain)"/>
    <property type="match status" value="5"/>
</dbReference>
<feature type="domain" description="PAS" evidence="3">
    <location>
        <begin position="142"/>
        <end position="211"/>
    </location>
</feature>
<protein>
    <submittedName>
        <fullName evidence="5">PAS domain S-box-containing protein</fullName>
    </submittedName>
</protein>
<dbReference type="PROSITE" id="PS50112">
    <property type="entry name" value="PAS"/>
    <property type="match status" value="5"/>
</dbReference>
<dbReference type="InterPro" id="IPR013656">
    <property type="entry name" value="PAS_4"/>
</dbReference>
<feature type="domain" description="PAS" evidence="3">
    <location>
        <begin position="664"/>
        <end position="720"/>
    </location>
</feature>
<dbReference type="InterPro" id="IPR013767">
    <property type="entry name" value="PAS_fold"/>
</dbReference>
<sequence>MVEMNLSTSVLYIAADRETAAPFLEVVTAEFPSLSVDVTTSVESARDRLDRDDVDCIVAEDDAGGVAGVDFLAGVTEVPAVLYTAADTADAVRTARDTGTDVVFRSESGGPYRLGARIRSLVAATPAVPTPAPDGGSVEPARQSVVEAMVEAVDDGLYALDADGRFLAVNEAYERLTGYDREELVGAHATTVTNDAVHTEAEEVQAALERGEEVPTFRTELTRPDGTTIQVEAHLSLLPLGDGECGRVGVVRDVTEREHLKSELDQFNDRVTDVLVSVDTDWRYTYINEQAEQYLQGSREDHLGEVMWDVYEEAVGTPIETKLREAMETQEPVSFQTQSSVGDEWFRISAYPSETGLSIYFQDITERRQRGHELEQYRTIVETVQDGIYTVDRDGTFTFVNDAYASLVGYEREELLGEHVSLVTDDETIKVARAAGDELRAGNVETATVETRLTAADGERVPVEGTFALLPSEASGERVGVVRDVTERIRREEELSARIRQQTVTAELGQLVLEGDDIDTLFDEAVEVVAETLGADYCKVLDLQPSGEELLLRSGVGWREGLVGEATVGSTERASQAGHTLQSEEPIVVDDFENDPRIDGPELLTSHDVQSGISVLIGPMSDPWGILGVHDMERREFSDHDVSFVQSVANVLATAIDRMRRQHELRQYESMFETVKDGVYVLDSDGRFVSVNEAYADITGYEREELLGAHATTVSEVVYELATERQASLDAGEDGTIRSAMETADGRTVELEFRFAPFTFEDGSEGSVGVVRDITERERLRSELDEVLHRVTDGFFGLDTDWQFTFVNERAEELIANPSEELVGKSLWEKYPETVGTAFETEYRRAMETQQPVSFEEYFPPLETWFSVHAYPSETGLSVYFRDVTERKQREAQLSALNRTMQTLLDTTTPEEVVDIGVEAARDVLALSTSIILRYDEPSGRLYFGEQTADEAVAIDDALVDGDDAIAWQVFVENEPRVYDSLSAELGRETTVESVVLVPMGRHGVLLAADAEPAAFSENDLSLIDILSASVQSALDRADREATLRDRRDTLEEQNESLDRLRRVNGVIREITGTLTQASTREEIEEAVCDRLAATDPYRLAWIGSRDVVSGELSPRVSAGDEQGFVSTLNAADSEADGSRPAALAVDTLEPVVQNTIHGTPPFEPWREAALKRGFRSCIAVPIVHRDTLYGVLCLYASEPNVFNRMEQTVLGELGEIIGHALNALERKQALISERSVELDFEVADPLDQPLRLVADLGATFEYQNVVQRSDGHLHLFFVVRGASAEAVLDAGSTALDVSDLTLVADRDEELLFECTVAEETLFANLLERGALPQTVSMEGSTGRVVVRCPQNVEPRSMIELLERRFEQAELAARREHDDPVWTRQELHSAFENNLTDRQEEVLRTAHFAGFFEWPRESTGEEVADILDVSQPTVHRHVRAGERKLFSLLFDE</sequence>
<name>A0A1H8W4T4_9EURY</name>
<dbReference type="SMART" id="SM00086">
    <property type="entry name" value="PAC"/>
    <property type="match status" value="3"/>
</dbReference>
<organism evidence="5 6">
    <name type="scientific">Halogranum amylolyticum</name>
    <dbReference type="NCBI Taxonomy" id="660520"/>
    <lineage>
        <taxon>Archaea</taxon>
        <taxon>Methanobacteriati</taxon>
        <taxon>Methanobacteriota</taxon>
        <taxon>Stenosarchaea group</taxon>
        <taxon>Halobacteria</taxon>
        <taxon>Halobacteriales</taxon>
        <taxon>Haloferacaceae</taxon>
    </lineage>
</organism>
<dbReference type="InterPro" id="IPR001610">
    <property type="entry name" value="PAC"/>
</dbReference>
<keyword evidence="6" id="KW-1185">Reference proteome</keyword>
<feature type="domain" description="PAS" evidence="3">
    <location>
        <begin position="373"/>
        <end position="442"/>
    </location>
</feature>
<dbReference type="PANTHER" id="PTHR44757:SF2">
    <property type="entry name" value="BIOFILM ARCHITECTURE MAINTENANCE PROTEIN MBAA"/>
    <property type="match status" value="1"/>
</dbReference>
<dbReference type="Pfam" id="PF15915">
    <property type="entry name" value="BAT"/>
    <property type="match status" value="1"/>
</dbReference>
<feature type="domain" description="PAS" evidence="3">
    <location>
        <begin position="780"/>
        <end position="850"/>
    </location>
</feature>
<dbReference type="PANTHER" id="PTHR44757">
    <property type="entry name" value="DIGUANYLATE CYCLASE DGCP"/>
    <property type="match status" value="1"/>
</dbReference>
<dbReference type="NCBIfam" id="TIGR00229">
    <property type="entry name" value="sensory_box"/>
    <property type="match status" value="4"/>
</dbReference>
<dbReference type="SUPFAM" id="SSF55781">
    <property type="entry name" value="GAF domain-like"/>
    <property type="match status" value="3"/>
</dbReference>
<reference evidence="6" key="1">
    <citation type="submission" date="2016-10" db="EMBL/GenBank/DDBJ databases">
        <authorList>
            <person name="Varghese N."/>
            <person name="Submissions S."/>
        </authorList>
    </citation>
    <scope>NUCLEOTIDE SEQUENCE [LARGE SCALE GENOMIC DNA]</scope>
    <source>
        <strain evidence="6">CGMCC 1.10121</strain>
    </source>
</reference>
<dbReference type="InterPro" id="IPR052155">
    <property type="entry name" value="Biofilm_reg_signaling"/>
</dbReference>
<dbReference type="Pfam" id="PF01590">
    <property type="entry name" value="GAF"/>
    <property type="match status" value="1"/>
</dbReference>
<dbReference type="EMBL" id="FODV01000023">
    <property type="protein sequence ID" value="SEP22655.1"/>
    <property type="molecule type" value="Genomic_DNA"/>
</dbReference>
<dbReference type="GO" id="GO:0006355">
    <property type="term" value="P:regulation of DNA-templated transcription"/>
    <property type="evidence" value="ECO:0007669"/>
    <property type="project" value="InterPro"/>
</dbReference>
<evidence type="ECO:0000256" key="2">
    <source>
        <dbReference type="ARBA" id="ARBA00023163"/>
    </source>
</evidence>
<dbReference type="Pfam" id="PF08448">
    <property type="entry name" value="PAS_4"/>
    <property type="match status" value="2"/>
</dbReference>
<dbReference type="Pfam" id="PF04967">
    <property type="entry name" value="HTH_10"/>
    <property type="match status" value="1"/>
</dbReference>
<proteinExistence type="predicted"/>
<dbReference type="InterPro" id="IPR003018">
    <property type="entry name" value="GAF"/>
</dbReference>
<dbReference type="SMART" id="SM00065">
    <property type="entry name" value="GAF"/>
    <property type="match status" value="3"/>
</dbReference>
<dbReference type="InterPro" id="IPR013324">
    <property type="entry name" value="RNA_pol_sigma_r3/r4-like"/>
</dbReference>
<dbReference type="Gene3D" id="3.30.450.40">
    <property type="match status" value="3"/>
</dbReference>
<dbReference type="SUPFAM" id="SSF88659">
    <property type="entry name" value="Sigma3 and sigma4 domains of RNA polymerase sigma factors"/>
    <property type="match status" value="1"/>
</dbReference>
<gene>
    <name evidence="5" type="ORF">SAMN04487948_12334</name>
</gene>
<feature type="domain" description="PAS" evidence="3">
    <location>
        <begin position="256"/>
        <end position="330"/>
    </location>
</feature>
<evidence type="ECO:0000259" key="3">
    <source>
        <dbReference type="PROSITE" id="PS50112"/>
    </source>
</evidence>
<dbReference type="InterPro" id="IPR031803">
    <property type="entry name" value="BAT_GAF/HTH-assoc"/>
</dbReference>
<dbReference type="Pfam" id="PF13426">
    <property type="entry name" value="PAS_9"/>
    <property type="match status" value="1"/>
</dbReference>